<reference evidence="1 2" key="1">
    <citation type="submission" date="2020-08" db="EMBL/GenBank/DDBJ databases">
        <title>Sequencing the genomes of 1000 actinobacteria strains.</title>
        <authorList>
            <person name="Klenk H.-P."/>
        </authorList>
    </citation>
    <scope>NUCLEOTIDE SEQUENCE [LARGE SCALE GENOMIC DNA]</scope>
    <source>
        <strain evidence="1 2">DSM 43675</strain>
    </source>
</reference>
<dbReference type="Proteomes" id="UP000546324">
    <property type="component" value="Unassembled WGS sequence"/>
</dbReference>
<protein>
    <submittedName>
        <fullName evidence="1">Uncharacterized protein</fullName>
    </submittedName>
</protein>
<proteinExistence type="predicted"/>
<evidence type="ECO:0000313" key="1">
    <source>
        <dbReference type="EMBL" id="MBB6398158.1"/>
    </source>
</evidence>
<gene>
    <name evidence="1" type="ORF">BKA00_005072</name>
</gene>
<evidence type="ECO:0000313" key="2">
    <source>
        <dbReference type="Proteomes" id="UP000546324"/>
    </source>
</evidence>
<keyword evidence="2" id="KW-1185">Reference proteome</keyword>
<comment type="caution">
    <text evidence="1">The sequence shown here is derived from an EMBL/GenBank/DDBJ whole genome shotgun (WGS) entry which is preliminary data.</text>
</comment>
<dbReference type="AlphaFoldDB" id="A0A7X0G2D8"/>
<sequence length="39" mass="4464">MPATPAARRWFEGGYVTGAYHVRDPEKLSRVEQETTLSR</sequence>
<name>A0A7X0G2D8_9ACTN</name>
<organism evidence="1 2">
    <name type="scientific">Actinomadura coerulea</name>
    <dbReference type="NCBI Taxonomy" id="46159"/>
    <lineage>
        <taxon>Bacteria</taxon>
        <taxon>Bacillati</taxon>
        <taxon>Actinomycetota</taxon>
        <taxon>Actinomycetes</taxon>
        <taxon>Streptosporangiales</taxon>
        <taxon>Thermomonosporaceae</taxon>
        <taxon>Actinomadura</taxon>
    </lineage>
</organism>
<dbReference type="EMBL" id="JACHMQ010000001">
    <property type="protein sequence ID" value="MBB6398158.1"/>
    <property type="molecule type" value="Genomic_DNA"/>
</dbReference>
<accession>A0A7X0G2D8</accession>